<name>A0A061S0U3_9CHLO</name>
<evidence type="ECO:0000313" key="3">
    <source>
        <dbReference type="EMBL" id="JAC78762.1"/>
    </source>
</evidence>
<protein>
    <submittedName>
        <fullName evidence="3">Uncharacterized protein</fullName>
    </submittedName>
</protein>
<reference evidence="3" key="1">
    <citation type="submission" date="2014-05" db="EMBL/GenBank/DDBJ databases">
        <title>The transcriptome of the halophilic microalga Tetraselmis sp. GSL018 isolated from the Great Salt Lake, Utah.</title>
        <authorList>
            <person name="Jinkerson R.E."/>
            <person name="D'Adamo S."/>
            <person name="Posewitz M.C."/>
        </authorList>
    </citation>
    <scope>NUCLEOTIDE SEQUENCE</scope>
    <source>
        <strain evidence="3">GSL018</strain>
    </source>
</reference>
<keyword evidence="2" id="KW-0812">Transmembrane</keyword>
<dbReference type="EMBL" id="GBEZ01006649">
    <property type="protein sequence ID" value="JAC78762.1"/>
    <property type="molecule type" value="Transcribed_RNA"/>
</dbReference>
<dbReference type="PANTHER" id="PTHR36042:SF1">
    <property type="entry name" value="OS05G0490900 PROTEIN"/>
    <property type="match status" value="1"/>
</dbReference>
<sequence>MLAISQISCPLNSSIRNRSTDRTQAIRGSWRAPVLITVKRKSIAVKSGEKDDTRPQSTKEEEDELPPWVRREREKAAAEKTGDLPFGLYLLFSSFVAIAAVGSVFELVNGNALFGVLQPDNPFWKPILILFSVTGLPTAGFLFYKAVSAANKAADTMDSLDGY</sequence>
<accession>A0A061S0U3</accession>
<feature type="region of interest" description="Disordered" evidence="1">
    <location>
        <begin position="45"/>
        <end position="70"/>
    </location>
</feature>
<feature type="transmembrane region" description="Helical" evidence="2">
    <location>
        <begin position="86"/>
        <end position="107"/>
    </location>
</feature>
<keyword evidence="2" id="KW-0472">Membrane</keyword>
<organism evidence="3">
    <name type="scientific">Tetraselmis sp. GSL018</name>
    <dbReference type="NCBI Taxonomy" id="582737"/>
    <lineage>
        <taxon>Eukaryota</taxon>
        <taxon>Viridiplantae</taxon>
        <taxon>Chlorophyta</taxon>
        <taxon>core chlorophytes</taxon>
        <taxon>Chlorodendrophyceae</taxon>
        <taxon>Chlorodendrales</taxon>
        <taxon>Chlorodendraceae</taxon>
        <taxon>Tetraselmis</taxon>
    </lineage>
</organism>
<gene>
    <name evidence="3" type="ORF">TSPGSL018_14363</name>
</gene>
<proteinExistence type="predicted"/>
<dbReference type="AlphaFoldDB" id="A0A061S0U3"/>
<keyword evidence="2" id="KW-1133">Transmembrane helix</keyword>
<feature type="compositionally biased region" description="Basic and acidic residues" evidence="1">
    <location>
        <begin position="47"/>
        <end position="59"/>
    </location>
</feature>
<evidence type="ECO:0000256" key="2">
    <source>
        <dbReference type="SAM" id="Phobius"/>
    </source>
</evidence>
<evidence type="ECO:0000256" key="1">
    <source>
        <dbReference type="SAM" id="MobiDB-lite"/>
    </source>
</evidence>
<dbReference type="PANTHER" id="PTHR36042">
    <property type="entry name" value="OS05G0490900 PROTEIN"/>
    <property type="match status" value="1"/>
</dbReference>
<feature type="transmembrane region" description="Helical" evidence="2">
    <location>
        <begin position="127"/>
        <end position="147"/>
    </location>
</feature>